<comment type="similarity">
    <text evidence="2">Belongs to the LAZY family.</text>
</comment>
<evidence type="ECO:0000313" key="4">
    <source>
        <dbReference type="EMBL" id="WVZ12285.1"/>
    </source>
</evidence>
<dbReference type="Proteomes" id="UP001374535">
    <property type="component" value="Chromosome 5"/>
</dbReference>
<evidence type="ECO:0000256" key="2">
    <source>
        <dbReference type="ARBA" id="ARBA00024198"/>
    </source>
</evidence>
<dbReference type="PANTHER" id="PTHR34045:SF3">
    <property type="entry name" value="PROTEIN LAZY 4"/>
    <property type="match status" value="1"/>
</dbReference>
<protein>
    <submittedName>
        <fullName evidence="4">Uncharacterized protein</fullName>
    </submittedName>
</protein>
<reference evidence="4 5" key="1">
    <citation type="journal article" date="2023" name="Life. Sci Alliance">
        <title>Evolutionary insights into 3D genome organization and epigenetic landscape of Vigna mungo.</title>
        <authorList>
            <person name="Junaid A."/>
            <person name="Singh B."/>
            <person name="Bhatia S."/>
        </authorList>
    </citation>
    <scope>NUCLEOTIDE SEQUENCE [LARGE SCALE GENOMIC DNA]</scope>
    <source>
        <strain evidence="4">Urdbean</strain>
    </source>
</reference>
<keyword evidence="1" id="KW-0341">Growth regulation</keyword>
<dbReference type="GO" id="GO:0009630">
    <property type="term" value="P:gravitropism"/>
    <property type="evidence" value="ECO:0007669"/>
    <property type="project" value="InterPro"/>
</dbReference>
<sequence length="356" mass="39227">MDMDGIQATGYPDDRKTQPRIGMHSNVHHNGQDLLHDFNNVLFSLQSPSVDDEVRKDVNPKNGELGWIEYGVVFVISIAIGSVEDKSKREEVFLSESGIVFLMATTNASLKSTTLFANRTTMGCDAASENNTWSELSSLFHDTRVDGSNATATVGLGFLGHPRFWRVFGGTNSEQEIESEIEVLLKKSISFLLKKMFVCRNGFSPIPSLRDTLQLQESRMKKVTSLLDAPSSCPCLMKSSSKANTEQVQSSIEADDDVGDGVVQREATRVVVVVGQNPTFYASVVNRNKKGKVINNTPISSTLASEHDDHNHSCKPGKGPQRCDHYDKLSHKIGRCYALHVRPPRSTTIIQTSPPS</sequence>
<dbReference type="AlphaFoldDB" id="A0AAQ3NKU9"/>
<feature type="region of interest" description="Disordered" evidence="3">
    <location>
        <begin position="302"/>
        <end position="321"/>
    </location>
</feature>
<accession>A0AAQ3NKU9</accession>
<dbReference type="InterPro" id="IPR044683">
    <property type="entry name" value="LAZY"/>
</dbReference>
<dbReference type="PANTHER" id="PTHR34045">
    <property type="entry name" value="OS03G0406300 PROTEIN"/>
    <property type="match status" value="1"/>
</dbReference>
<gene>
    <name evidence="4" type="ORF">V8G54_016815</name>
</gene>
<evidence type="ECO:0000256" key="3">
    <source>
        <dbReference type="SAM" id="MobiDB-lite"/>
    </source>
</evidence>
<organism evidence="4 5">
    <name type="scientific">Vigna mungo</name>
    <name type="common">Black gram</name>
    <name type="synonym">Phaseolus mungo</name>
    <dbReference type="NCBI Taxonomy" id="3915"/>
    <lineage>
        <taxon>Eukaryota</taxon>
        <taxon>Viridiplantae</taxon>
        <taxon>Streptophyta</taxon>
        <taxon>Embryophyta</taxon>
        <taxon>Tracheophyta</taxon>
        <taxon>Spermatophyta</taxon>
        <taxon>Magnoliopsida</taxon>
        <taxon>eudicotyledons</taxon>
        <taxon>Gunneridae</taxon>
        <taxon>Pentapetalae</taxon>
        <taxon>rosids</taxon>
        <taxon>fabids</taxon>
        <taxon>Fabales</taxon>
        <taxon>Fabaceae</taxon>
        <taxon>Papilionoideae</taxon>
        <taxon>50 kb inversion clade</taxon>
        <taxon>NPAAA clade</taxon>
        <taxon>indigoferoid/millettioid clade</taxon>
        <taxon>Phaseoleae</taxon>
        <taxon>Vigna</taxon>
    </lineage>
</organism>
<evidence type="ECO:0000313" key="5">
    <source>
        <dbReference type="Proteomes" id="UP001374535"/>
    </source>
</evidence>
<keyword evidence="5" id="KW-1185">Reference proteome</keyword>
<dbReference type="GO" id="GO:0040008">
    <property type="term" value="P:regulation of growth"/>
    <property type="evidence" value="ECO:0007669"/>
    <property type="project" value="InterPro"/>
</dbReference>
<name>A0AAQ3NKU9_VIGMU</name>
<dbReference type="EMBL" id="CP144696">
    <property type="protein sequence ID" value="WVZ12285.1"/>
    <property type="molecule type" value="Genomic_DNA"/>
</dbReference>
<evidence type="ECO:0000256" key="1">
    <source>
        <dbReference type="ARBA" id="ARBA00022604"/>
    </source>
</evidence>
<feature type="region of interest" description="Disordered" evidence="3">
    <location>
        <begin position="1"/>
        <end position="24"/>
    </location>
</feature>
<proteinExistence type="inferred from homology"/>